<comment type="catalytic activity">
    <reaction evidence="13">
        <text>tRNA(Glu) + L-glutamate + ATP = L-glutamyl-tRNA(Glu) + AMP + diphosphate</text>
        <dbReference type="Rhea" id="RHEA:23540"/>
        <dbReference type="Rhea" id="RHEA-COMP:9663"/>
        <dbReference type="Rhea" id="RHEA-COMP:9680"/>
        <dbReference type="ChEBI" id="CHEBI:29985"/>
        <dbReference type="ChEBI" id="CHEBI:30616"/>
        <dbReference type="ChEBI" id="CHEBI:33019"/>
        <dbReference type="ChEBI" id="CHEBI:78442"/>
        <dbReference type="ChEBI" id="CHEBI:78520"/>
        <dbReference type="ChEBI" id="CHEBI:456215"/>
        <dbReference type="EC" id="6.1.1.17"/>
    </reaction>
</comment>
<keyword evidence="11" id="KW-0030">Aminoacyl-tRNA synthetase</keyword>
<keyword evidence="9 14" id="KW-0694">RNA-binding</keyword>
<dbReference type="Pfam" id="PF00749">
    <property type="entry name" value="tRNA-synt_1c"/>
    <property type="match status" value="1"/>
</dbReference>
<evidence type="ECO:0000256" key="11">
    <source>
        <dbReference type="ARBA" id="ARBA00023146"/>
    </source>
</evidence>
<dbReference type="EC" id="6.1.1.17" evidence="3"/>
<dbReference type="PRINTS" id="PR00987">
    <property type="entry name" value="TRNASYNTHGLU"/>
</dbReference>
<feature type="region of interest" description="Disordered" evidence="15">
    <location>
        <begin position="1268"/>
        <end position="1287"/>
    </location>
</feature>
<evidence type="ECO:0000256" key="7">
    <source>
        <dbReference type="ARBA" id="ARBA00022741"/>
    </source>
</evidence>
<dbReference type="InterPro" id="IPR020056">
    <property type="entry name" value="Rbsml_bL25/Gln-tRNA_synth_N"/>
</dbReference>
<dbReference type="PROSITE" id="PS50886">
    <property type="entry name" value="TRBD"/>
    <property type="match status" value="1"/>
</dbReference>
<dbReference type="InterPro" id="IPR020058">
    <property type="entry name" value="Glu/Gln-tRNA-synth_Ib_cat-dom"/>
</dbReference>
<evidence type="ECO:0000313" key="19">
    <source>
        <dbReference type="Proteomes" id="UP001527925"/>
    </source>
</evidence>
<dbReference type="InterPro" id="IPR011035">
    <property type="entry name" value="Ribosomal_bL25/Gln-tRNA_synth"/>
</dbReference>
<dbReference type="PANTHER" id="PTHR43097:SF5">
    <property type="entry name" value="GLUTAMATE--TRNA LIGASE"/>
    <property type="match status" value="1"/>
</dbReference>
<keyword evidence="6 18" id="KW-0436">Ligase</keyword>
<dbReference type="InterPro" id="IPR010987">
    <property type="entry name" value="Glutathione-S-Trfase_C-like"/>
</dbReference>
<dbReference type="CDD" id="cd00807">
    <property type="entry name" value="GlnRS_core"/>
    <property type="match status" value="1"/>
</dbReference>
<protein>
    <recommendedName>
        <fullName evidence="3">glutamate--tRNA ligase</fullName>
        <ecNumber evidence="3">6.1.1.17</ecNumber>
    </recommendedName>
    <alternativeName>
        <fullName evidence="12">Glutamyl-tRNA synthetase</fullName>
    </alternativeName>
</protein>
<evidence type="ECO:0000256" key="1">
    <source>
        <dbReference type="ARBA" id="ARBA00004496"/>
    </source>
</evidence>
<dbReference type="Gene3D" id="1.10.1160.10">
    <property type="entry name" value="Glutamyl-trna Synthetase, Domain 2"/>
    <property type="match status" value="1"/>
</dbReference>
<evidence type="ECO:0000256" key="9">
    <source>
        <dbReference type="ARBA" id="ARBA00022884"/>
    </source>
</evidence>
<gene>
    <name evidence="18" type="primary">GUS1</name>
    <name evidence="18" type="ORF">HK105_202447</name>
</gene>
<keyword evidence="7" id="KW-0547">Nucleotide-binding</keyword>
<dbReference type="SUPFAM" id="SSF47616">
    <property type="entry name" value="GST C-terminal domain-like"/>
    <property type="match status" value="1"/>
</dbReference>
<dbReference type="InterPro" id="IPR020059">
    <property type="entry name" value="Glu/Gln-tRNA-synth_Ib_codon-bd"/>
</dbReference>
<name>A0ABR4NET1_9FUNG</name>
<dbReference type="InterPro" id="IPR002547">
    <property type="entry name" value="tRNA-bd_dom"/>
</dbReference>
<feature type="domain" description="TRNA-binding" evidence="17">
    <location>
        <begin position="1324"/>
        <end position="1427"/>
    </location>
</feature>
<dbReference type="Pfam" id="PF01588">
    <property type="entry name" value="tRNA_bind"/>
    <property type="match status" value="1"/>
</dbReference>
<dbReference type="GO" id="GO:0004818">
    <property type="term" value="F:glutamate-tRNA ligase activity"/>
    <property type="evidence" value="ECO:0007669"/>
    <property type="project" value="UniProtKB-EC"/>
</dbReference>
<dbReference type="HAMAP" id="MF_02076">
    <property type="entry name" value="Glu_tRNA_synth_type2"/>
    <property type="match status" value="1"/>
</dbReference>
<sequence length="1486" mass="164264">MQRTFDPTAQAEIQAMLEPARRSFWAVIGSLNGAKEYEEEPQAAQIAPDFPALCGDVAPRHALEMVLPATRPVITAHLDPTSTCFTYYGAFGKYRYSPPIMRASTGCGNQDRRELIVVLLHEDVPITRDLVWNMRSLAFETSQFGGRHLVIAVLGATIPADLPQDLLPWATAVSQSNLAQSYPNFRRAAWPTDLVLLHIDEKFGRKHERLWIIEATLRVSGPWDMFFHQVKALSTLHPASRDMDASCKSAFLDADGAPKDIASSIKQCARSAEHKLLADLVFLRPTTLSSHAKTSENSVGASVDPDRDISSKLKGNYYHHGIGRSGGYAERKRKLGFDESLGNDFDQDSQGGIEHRLARRDAERICKSTTQLGYSTRGLLVVSRRLADEYLELCDELHRAEVQRPMLLAIAYEKRMRAVEIVLPKGSEFSGASSSWSVDDATLAPPSFPSGRRDQEGARKRIADARWVYAASRAELDYATWAVSWSCRPLSVFFPVQDTTCVSCFASMQAMSKIALSLKTTPAYDITGSTAVSRALAAAHAASGLYGSSPAVASQIDYWVDFAHDNLFATDFKKLSSSFDILDNHLTLRSFMVGYSATLADYAVWGALKANAIFNKQLKGGKYEGQHLVRWYNFVGSLDPVKDSLKALEAAKEAAKDRRDQGSMEIDLIDAADGKVVTRFPPEPSGYLHVGHAKALLLNEYFARRYKGTLIVRFDDTNPSNEKSEFEQSIMEDIGMLGVSSDRVTHTSDYFDQIYDEAIRIIKLGKAYVDDTDQDTMRAERFDGIESKCRNLSVEENLKRFEEMKNGTEFGLKCCLRAKIDMQDKNKAMRDPVIYRCNLTPHHYTGTKYKIYPTYDFACPIVDSLEGVTHALRSIEYRDRNAQYAWFLKTLNLRWVHVWDYSRVNFVYTLMSKRKLKWFVEEGRVSGWDDPRFPTVRGILRRGMTIQALRQYILSQGASQRDLMLEWDKVWATNKKFIDPVAPRHVAIAKAGAVKVKIVGEPVAPHTKEVAKHKKNPDVGVKLTTYSSELLLEQDDAKEMEQGEEITLMDWGNAIAKSIHRNAAGAVDAIELTLNLAGDVKKTKKKVTWLSSLATKSVEPKLVHLTLIDYDYLITKKKLEEEDELTDFLAPVTEFRTDAFGDANLRLLARGDIIQLERKGYYICDRAFDAAHPAEPIHLIYIPDGKVASLASKAGDAAAPTATAAAAPPAAKSLAKSATAALPASPAAGKVSSMYHLEPVYGAAQQPLDVSKASKMYALDPVYGPQEPLVTPEASKPPAAKAVPSEPQAGAGAAAAAAAAVPLADSGKKKKGSQAVAPAQEASIISKLDIVVGKVLDVKKHPDADSLYVEQIDIGESAPREVVSGLVKFMSEDEIKGKTILVLKNLKPVAMRGIKSYAMVLCASNAEHDKVEFLVPPPGSVPGDRVYFEGHEGEPEPQLNPKKKVWETVQPEFTTRDDLVAVWRDVPFRTDKGLVKAATLAKATVK</sequence>
<evidence type="ECO:0000256" key="5">
    <source>
        <dbReference type="ARBA" id="ARBA00022555"/>
    </source>
</evidence>
<dbReference type="InterPro" id="IPR014729">
    <property type="entry name" value="Rossmann-like_a/b/a_fold"/>
</dbReference>
<dbReference type="InterPro" id="IPR020061">
    <property type="entry name" value="Glu_tRNA_lig_a-bdl"/>
</dbReference>
<dbReference type="PANTHER" id="PTHR43097">
    <property type="entry name" value="GLUTAMINE-TRNA LIGASE"/>
    <property type="match status" value="1"/>
</dbReference>
<dbReference type="Gene3D" id="3.90.800.10">
    <property type="entry name" value="Glutamyl-tRNA Synthetase, Domain 3"/>
    <property type="match status" value="1"/>
</dbReference>
<proteinExistence type="inferred from homology"/>
<dbReference type="InterPro" id="IPR000924">
    <property type="entry name" value="Glu/Gln-tRNA-synth"/>
</dbReference>
<evidence type="ECO:0000256" key="14">
    <source>
        <dbReference type="PROSITE-ProRule" id="PRU00209"/>
    </source>
</evidence>
<keyword evidence="8" id="KW-0067">ATP-binding</keyword>
<keyword evidence="19" id="KW-1185">Reference proteome</keyword>
<evidence type="ECO:0000256" key="2">
    <source>
        <dbReference type="ARBA" id="ARBA00008927"/>
    </source>
</evidence>
<dbReference type="Pfam" id="PF03950">
    <property type="entry name" value="tRNA-synt_1c_C"/>
    <property type="match status" value="1"/>
</dbReference>
<evidence type="ECO:0000259" key="17">
    <source>
        <dbReference type="PROSITE" id="PS50886"/>
    </source>
</evidence>
<dbReference type="Gene3D" id="2.40.240.10">
    <property type="entry name" value="Ribosomal Protein L25, Chain P"/>
    <property type="match status" value="1"/>
</dbReference>
<dbReference type="InterPro" id="IPR012340">
    <property type="entry name" value="NA-bd_OB-fold"/>
</dbReference>
<dbReference type="EMBL" id="JADGIZ020000008">
    <property type="protein sequence ID" value="KAL2918033.1"/>
    <property type="molecule type" value="Genomic_DNA"/>
</dbReference>
<accession>A0ABR4NET1</accession>
<dbReference type="InterPro" id="IPR049437">
    <property type="entry name" value="tRNA-synt_1c_C2"/>
</dbReference>
<evidence type="ECO:0000256" key="12">
    <source>
        <dbReference type="ARBA" id="ARBA00030865"/>
    </source>
</evidence>
<dbReference type="InterPro" id="IPR004526">
    <property type="entry name" value="Glu-tRNA-synth_arc/euk"/>
</dbReference>
<organism evidence="18 19">
    <name type="scientific">Polyrhizophydium stewartii</name>
    <dbReference type="NCBI Taxonomy" id="2732419"/>
    <lineage>
        <taxon>Eukaryota</taxon>
        <taxon>Fungi</taxon>
        <taxon>Fungi incertae sedis</taxon>
        <taxon>Chytridiomycota</taxon>
        <taxon>Chytridiomycota incertae sedis</taxon>
        <taxon>Chytridiomycetes</taxon>
        <taxon>Rhizophydiales</taxon>
        <taxon>Rhizophydiales incertae sedis</taxon>
        <taxon>Polyrhizophydium</taxon>
    </lineage>
</organism>
<evidence type="ECO:0000313" key="18">
    <source>
        <dbReference type="EMBL" id="KAL2918033.1"/>
    </source>
</evidence>
<evidence type="ECO:0000256" key="10">
    <source>
        <dbReference type="ARBA" id="ARBA00022917"/>
    </source>
</evidence>
<dbReference type="CDD" id="cd02799">
    <property type="entry name" value="tRNA_bind_EMAP-II_like"/>
    <property type="match status" value="1"/>
</dbReference>
<dbReference type="NCBIfam" id="TIGR00463">
    <property type="entry name" value="gltX_arch"/>
    <property type="match status" value="1"/>
</dbReference>
<reference evidence="18 19" key="1">
    <citation type="submission" date="2023-09" db="EMBL/GenBank/DDBJ databases">
        <title>Pangenome analysis of Batrachochytrium dendrobatidis and related Chytrids.</title>
        <authorList>
            <person name="Yacoub M.N."/>
            <person name="Stajich J.E."/>
            <person name="James T.Y."/>
        </authorList>
    </citation>
    <scope>NUCLEOTIDE SEQUENCE [LARGE SCALE GENOMIC DNA]</scope>
    <source>
        <strain evidence="18 19">JEL0888</strain>
    </source>
</reference>
<evidence type="ECO:0000256" key="15">
    <source>
        <dbReference type="SAM" id="MobiDB-lite"/>
    </source>
</evidence>
<comment type="caution">
    <text evidence="18">The sequence shown here is derived from an EMBL/GenBank/DDBJ whole genome shotgun (WGS) entry which is preliminary data.</text>
</comment>
<comment type="subcellular location">
    <subcellularLocation>
        <location evidence="1">Cytoplasm</location>
    </subcellularLocation>
</comment>
<evidence type="ECO:0000256" key="8">
    <source>
        <dbReference type="ARBA" id="ARBA00022840"/>
    </source>
</evidence>
<feature type="compositionally biased region" description="Low complexity" evidence="15">
    <location>
        <begin position="1272"/>
        <end position="1287"/>
    </location>
</feature>
<dbReference type="PROSITE" id="PS00178">
    <property type="entry name" value="AA_TRNA_LIGASE_I"/>
    <property type="match status" value="1"/>
</dbReference>
<feature type="domain" description="GST C-terminal" evidence="16">
    <location>
        <begin position="530"/>
        <end position="658"/>
    </location>
</feature>
<dbReference type="InterPro" id="IPR001412">
    <property type="entry name" value="aa-tRNA-synth_I_CS"/>
</dbReference>
<evidence type="ECO:0000256" key="3">
    <source>
        <dbReference type="ARBA" id="ARBA00012835"/>
    </source>
</evidence>
<dbReference type="Pfam" id="PF20974">
    <property type="entry name" value="tRNA-synt_1c_C2"/>
    <property type="match status" value="1"/>
</dbReference>
<evidence type="ECO:0000256" key="4">
    <source>
        <dbReference type="ARBA" id="ARBA00022490"/>
    </source>
</evidence>
<dbReference type="Proteomes" id="UP001527925">
    <property type="component" value="Unassembled WGS sequence"/>
</dbReference>
<evidence type="ECO:0000256" key="6">
    <source>
        <dbReference type="ARBA" id="ARBA00022598"/>
    </source>
</evidence>
<evidence type="ECO:0000259" key="16">
    <source>
        <dbReference type="PROSITE" id="PS50405"/>
    </source>
</evidence>
<comment type="similarity">
    <text evidence="2">Belongs to the class-I aminoacyl-tRNA synthetase family. Glutamate--tRNA ligase type 2 subfamily.</text>
</comment>
<dbReference type="InterPro" id="IPR036282">
    <property type="entry name" value="Glutathione-S-Trfase_C_sf"/>
</dbReference>
<dbReference type="Gene3D" id="2.40.50.140">
    <property type="entry name" value="Nucleic acid-binding proteins"/>
    <property type="match status" value="1"/>
</dbReference>
<dbReference type="SUPFAM" id="SSF50249">
    <property type="entry name" value="Nucleic acid-binding proteins"/>
    <property type="match status" value="1"/>
</dbReference>
<dbReference type="PROSITE" id="PS50405">
    <property type="entry name" value="GST_CTER"/>
    <property type="match status" value="1"/>
</dbReference>
<keyword evidence="5 14" id="KW-0820">tRNA-binding</keyword>
<keyword evidence="4" id="KW-0963">Cytoplasm</keyword>
<keyword evidence="10" id="KW-0648">Protein biosynthesis</keyword>
<dbReference type="Gene3D" id="1.20.1050.130">
    <property type="match status" value="1"/>
</dbReference>
<dbReference type="InterPro" id="IPR050132">
    <property type="entry name" value="Gln/Glu-tRNA_Ligase"/>
</dbReference>
<evidence type="ECO:0000256" key="13">
    <source>
        <dbReference type="ARBA" id="ARBA00048351"/>
    </source>
</evidence>
<dbReference type="Gene3D" id="3.40.50.620">
    <property type="entry name" value="HUPs"/>
    <property type="match status" value="1"/>
</dbReference>
<dbReference type="SUPFAM" id="SSF52374">
    <property type="entry name" value="Nucleotidylyl transferase"/>
    <property type="match status" value="1"/>
</dbReference>
<dbReference type="SUPFAM" id="SSF50715">
    <property type="entry name" value="Ribosomal protein L25-like"/>
    <property type="match status" value="1"/>
</dbReference>